<gene>
    <name evidence="1" type="ORF">QLQ12_27070</name>
</gene>
<dbReference type="InterPro" id="IPR043519">
    <property type="entry name" value="NT_sf"/>
</dbReference>
<proteinExistence type="predicted"/>
<keyword evidence="2" id="KW-1185">Reference proteome</keyword>
<accession>A0ABT6WRC5</accession>
<protein>
    <recommendedName>
        <fullName evidence="3">Polymerase nucleotidyl transferase domain-containing protein</fullName>
    </recommendedName>
</protein>
<comment type="caution">
    <text evidence="1">The sequence shown here is derived from an EMBL/GenBank/DDBJ whole genome shotgun (WGS) entry which is preliminary data.</text>
</comment>
<organism evidence="1 2">
    <name type="scientific">Actinoplanes sandaracinus</name>
    <dbReference type="NCBI Taxonomy" id="3045177"/>
    <lineage>
        <taxon>Bacteria</taxon>
        <taxon>Bacillati</taxon>
        <taxon>Actinomycetota</taxon>
        <taxon>Actinomycetes</taxon>
        <taxon>Micromonosporales</taxon>
        <taxon>Micromonosporaceae</taxon>
        <taxon>Actinoplanes</taxon>
    </lineage>
</organism>
<reference evidence="1 2" key="1">
    <citation type="submission" date="2023-05" db="EMBL/GenBank/DDBJ databases">
        <title>Actinoplanes sp. NEAU-A12 genome sequencing.</title>
        <authorList>
            <person name="Wang Z.-S."/>
        </authorList>
    </citation>
    <scope>NUCLEOTIDE SEQUENCE [LARGE SCALE GENOMIC DNA]</scope>
    <source>
        <strain evidence="1 2">NEAU-A12</strain>
    </source>
</reference>
<evidence type="ECO:0000313" key="2">
    <source>
        <dbReference type="Proteomes" id="UP001241758"/>
    </source>
</evidence>
<dbReference type="Gene3D" id="3.30.460.10">
    <property type="entry name" value="Beta Polymerase, domain 2"/>
    <property type="match status" value="1"/>
</dbReference>
<evidence type="ECO:0008006" key="3">
    <source>
        <dbReference type="Google" id="ProtNLM"/>
    </source>
</evidence>
<sequence>MDVTPLLNTLRDRRMLPDPCIAVLLVGSAARGWSNSGSDLDIYLISDRPWPGADSAAIALPLDPPQVRSESFYLDGRRWELTYWQDRQVDQMLTKISWPEFDRDVAAGTVLVLREEAFLERLASGVPLLGEQWLTGRRAELDASAFRSLLITRSLGAADDAVEDALGQLAGGDLHSAVISARIAFGHAVDALLEERGQYGSYAPKWRARRFLAANPQALSFEEYWDMETMRGLDPAAPEKWIRKVLTRCQDISLKVEI</sequence>
<dbReference type="SUPFAM" id="SSF81301">
    <property type="entry name" value="Nucleotidyltransferase"/>
    <property type="match status" value="1"/>
</dbReference>
<dbReference type="Proteomes" id="UP001241758">
    <property type="component" value="Unassembled WGS sequence"/>
</dbReference>
<dbReference type="EMBL" id="JASCTH010000019">
    <property type="protein sequence ID" value="MDI6102285.1"/>
    <property type="molecule type" value="Genomic_DNA"/>
</dbReference>
<evidence type="ECO:0000313" key="1">
    <source>
        <dbReference type="EMBL" id="MDI6102285.1"/>
    </source>
</evidence>
<dbReference type="RefSeq" id="WP_282763309.1">
    <property type="nucleotide sequence ID" value="NZ_JASCTH010000019.1"/>
</dbReference>
<name>A0ABT6WRC5_9ACTN</name>